<name>A0A0C1MMU5_9GAMM</name>
<dbReference type="PANTHER" id="PTHR44591:SF3">
    <property type="entry name" value="RESPONSE REGULATORY DOMAIN-CONTAINING PROTEIN"/>
    <property type="match status" value="1"/>
</dbReference>
<dbReference type="SUPFAM" id="SSF52172">
    <property type="entry name" value="CheY-like"/>
    <property type="match status" value="2"/>
</dbReference>
<keyword evidence="1 2" id="KW-0597">Phosphoprotein</keyword>
<evidence type="ECO:0000313" key="4">
    <source>
        <dbReference type="EMBL" id="KID58404.1"/>
    </source>
</evidence>
<evidence type="ECO:0000256" key="1">
    <source>
        <dbReference type="ARBA" id="ARBA00022553"/>
    </source>
</evidence>
<dbReference type="AlphaFoldDB" id="A0A0C1MMU5"/>
<dbReference type="GO" id="GO:0000160">
    <property type="term" value="P:phosphorelay signal transduction system"/>
    <property type="evidence" value="ECO:0007669"/>
    <property type="project" value="InterPro"/>
</dbReference>
<evidence type="ECO:0000256" key="2">
    <source>
        <dbReference type="PROSITE-ProRule" id="PRU00169"/>
    </source>
</evidence>
<feature type="domain" description="Response regulatory" evidence="3">
    <location>
        <begin position="10"/>
        <end position="127"/>
    </location>
</feature>
<feature type="domain" description="Response regulatory" evidence="3">
    <location>
        <begin position="146"/>
        <end position="263"/>
    </location>
</feature>
<dbReference type="InterPro" id="IPR001789">
    <property type="entry name" value="Sig_transdc_resp-reg_receiver"/>
</dbReference>
<comment type="caution">
    <text evidence="4">The sequence shown here is derived from an EMBL/GenBank/DDBJ whole genome shotgun (WGS) entry which is preliminary data.</text>
</comment>
<dbReference type="PANTHER" id="PTHR44591">
    <property type="entry name" value="STRESS RESPONSE REGULATOR PROTEIN 1"/>
    <property type="match status" value="1"/>
</dbReference>
<feature type="modified residue" description="4-aspartylphosphate" evidence="2">
    <location>
        <position position="196"/>
    </location>
</feature>
<dbReference type="CDD" id="cd00156">
    <property type="entry name" value="REC"/>
    <property type="match status" value="1"/>
</dbReference>
<proteinExistence type="predicted"/>
<dbReference type="Proteomes" id="UP000031327">
    <property type="component" value="Unassembled WGS sequence"/>
</dbReference>
<sequence>MNDLLSTDLTILLVEPSVTQRKIIAKELKDEGVQNIDFADSVSSAIDALNQNLPDLIICTLYLADGDALALLDHVHEHFSEHQLPFMLVSSETRRQQLEAYKQSGVVAILPKPFTKEHLGKAINATLDLLSPQELELELYDIQDLRILVVDDSMLARNHIQRVLQNLGATRISEAENGAQALDVLHESMFDLIVTDFNMPEVNGQELTEAIRRSDEHAHVPVLMVTSEANETHLANVAQSGVNAMCDKPFEPNIVKQLIYQMLEQN</sequence>
<comment type="caution">
    <text evidence="2">Lacks conserved residue(s) required for the propagation of feature annotation.</text>
</comment>
<dbReference type="SMART" id="SM00448">
    <property type="entry name" value="REC"/>
    <property type="match status" value="2"/>
</dbReference>
<dbReference type="Gene3D" id="3.40.50.2300">
    <property type="match status" value="2"/>
</dbReference>
<gene>
    <name evidence="4" type="ORF">JF50_06975</name>
</gene>
<dbReference type="PROSITE" id="PS50110">
    <property type="entry name" value="RESPONSE_REGULATORY"/>
    <property type="match status" value="2"/>
</dbReference>
<dbReference type="InterPro" id="IPR011006">
    <property type="entry name" value="CheY-like_superfamily"/>
</dbReference>
<dbReference type="RefSeq" id="WP_039608693.1">
    <property type="nucleotide sequence ID" value="NZ_JWIC01000004.1"/>
</dbReference>
<evidence type="ECO:0000259" key="3">
    <source>
        <dbReference type="PROSITE" id="PS50110"/>
    </source>
</evidence>
<dbReference type="OrthoDB" id="9800897at2"/>
<evidence type="ECO:0000313" key="5">
    <source>
        <dbReference type="Proteomes" id="UP000031327"/>
    </source>
</evidence>
<dbReference type="EMBL" id="JWIC01000004">
    <property type="protein sequence ID" value="KID58404.1"/>
    <property type="molecule type" value="Genomic_DNA"/>
</dbReference>
<dbReference type="InterPro" id="IPR050595">
    <property type="entry name" value="Bact_response_regulator"/>
</dbReference>
<dbReference type="Pfam" id="PF00072">
    <property type="entry name" value="Response_reg"/>
    <property type="match status" value="2"/>
</dbReference>
<accession>A0A0C1MMU5</accession>
<protein>
    <submittedName>
        <fullName evidence="4">Chemotaxis protein CheY</fullName>
    </submittedName>
</protein>
<reference evidence="4 5" key="1">
    <citation type="submission" date="2014-12" db="EMBL/GenBank/DDBJ databases">
        <title>Draft Genome Sequence of Pseudoalteromonas luteoviolacea HI1.</title>
        <authorList>
            <person name="Asahina A.Y."/>
            <person name="Hadfield M.G."/>
        </authorList>
    </citation>
    <scope>NUCLEOTIDE SEQUENCE [LARGE SCALE GENOMIC DNA]</scope>
    <source>
        <strain evidence="4 5">HI1</strain>
    </source>
</reference>
<organism evidence="4 5">
    <name type="scientific">Pseudoalteromonas luteoviolacea</name>
    <dbReference type="NCBI Taxonomy" id="43657"/>
    <lineage>
        <taxon>Bacteria</taxon>
        <taxon>Pseudomonadati</taxon>
        <taxon>Pseudomonadota</taxon>
        <taxon>Gammaproteobacteria</taxon>
        <taxon>Alteromonadales</taxon>
        <taxon>Pseudoalteromonadaceae</taxon>
        <taxon>Pseudoalteromonas</taxon>
    </lineage>
</organism>